<organism evidence="1">
    <name type="scientific">marine sediment metagenome</name>
    <dbReference type="NCBI Taxonomy" id="412755"/>
    <lineage>
        <taxon>unclassified sequences</taxon>
        <taxon>metagenomes</taxon>
        <taxon>ecological metagenomes</taxon>
    </lineage>
</organism>
<protein>
    <submittedName>
        <fullName evidence="1">Uncharacterized protein</fullName>
    </submittedName>
</protein>
<accession>A0A0F9K8J4</accession>
<evidence type="ECO:0000313" key="1">
    <source>
        <dbReference type="EMBL" id="KKM78484.1"/>
    </source>
</evidence>
<gene>
    <name evidence="1" type="ORF">LCGC14_1359450</name>
</gene>
<proteinExistence type="predicted"/>
<comment type="caution">
    <text evidence="1">The sequence shown here is derived from an EMBL/GenBank/DDBJ whole genome shotgun (WGS) entry which is preliminary data.</text>
</comment>
<dbReference type="AlphaFoldDB" id="A0A0F9K8J4"/>
<reference evidence="1" key="1">
    <citation type="journal article" date="2015" name="Nature">
        <title>Complex archaea that bridge the gap between prokaryotes and eukaryotes.</title>
        <authorList>
            <person name="Spang A."/>
            <person name="Saw J.H."/>
            <person name="Jorgensen S.L."/>
            <person name="Zaremba-Niedzwiedzka K."/>
            <person name="Martijn J."/>
            <person name="Lind A.E."/>
            <person name="van Eijk R."/>
            <person name="Schleper C."/>
            <person name="Guy L."/>
            <person name="Ettema T.J."/>
        </authorList>
    </citation>
    <scope>NUCLEOTIDE SEQUENCE</scope>
</reference>
<name>A0A0F9K8J4_9ZZZZ</name>
<sequence>MAGKYAHIKLPKFEGTDPSYQGKVQEEKDLLRQEIYEKEEETSLSGSLLARWVVQQRIQVEEKKKALSAAALRLEALEQMLINRYEEEDVSSIKVTGAAVRVQTEPYAVVKDKEVFRLWCIANGLEKSLSLMWQSTNSITKDRLLAGQPEPDGVEAFTKGKVVVTRDK</sequence>
<dbReference type="EMBL" id="LAZR01008484">
    <property type="protein sequence ID" value="KKM78484.1"/>
    <property type="molecule type" value="Genomic_DNA"/>
</dbReference>